<dbReference type="GO" id="GO:0004497">
    <property type="term" value="F:monooxygenase activity"/>
    <property type="evidence" value="ECO:0007669"/>
    <property type="project" value="InterPro"/>
</dbReference>
<dbReference type="EMBL" id="ADFV01061897">
    <property type="status" value="NOT_ANNOTATED_CDS"/>
    <property type="molecule type" value="Genomic_DNA"/>
</dbReference>
<dbReference type="EMBL" id="ADFV01061898">
    <property type="status" value="NOT_ANNOTATED_CDS"/>
    <property type="molecule type" value="Genomic_DNA"/>
</dbReference>
<reference evidence="2 3" key="1">
    <citation type="submission" date="2012-10" db="EMBL/GenBank/DDBJ databases">
        <authorList>
            <consortium name="Gibbon Genome Sequencing Consortium"/>
        </authorList>
    </citation>
    <scope>NUCLEOTIDE SEQUENCE [LARGE SCALE GENOMIC DNA]</scope>
</reference>
<dbReference type="EMBL" id="ADFV01061901">
    <property type="status" value="NOT_ANNOTATED_CDS"/>
    <property type="molecule type" value="Genomic_DNA"/>
</dbReference>
<evidence type="ECO:0000313" key="3">
    <source>
        <dbReference type="Proteomes" id="UP000001073"/>
    </source>
</evidence>
<reference evidence="2" key="3">
    <citation type="submission" date="2025-09" db="UniProtKB">
        <authorList>
            <consortium name="Ensembl"/>
        </authorList>
    </citation>
    <scope>IDENTIFICATION</scope>
</reference>
<dbReference type="EMBL" id="ADFV01061902">
    <property type="status" value="NOT_ANNOTATED_CDS"/>
    <property type="molecule type" value="Genomic_DNA"/>
</dbReference>
<comment type="similarity">
    <text evidence="1">Belongs to the cytochrome P450 family.</text>
</comment>
<dbReference type="EMBL" id="ADFV01061903">
    <property type="status" value="NOT_ANNOTATED_CDS"/>
    <property type="molecule type" value="Genomic_DNA"/>
</dbReference>
<dbReference type="Ensembl" id="ENSNLET00000052669.1">
    <property type="protein sequence ID" value="ENSNLEP00000032610.1"/>
    <property type="gene ID" value="ENSNLEG00000001637.3"/>
</dbReference>
<dbReference type="GO" id="GO:0016705">
    <property type="term" value="F:oxidoreductase activity, acting on paired donors, with incorporation or reduction of molecular oxygen"/>
    <property type="evidence" value="ECO:0007669"/>
    <property type="project" value="InterPro"/>
</dbReference>
<gene>
    <name evidence="2" type="primary">TBXAS1</name>
</gene>
<dbReference type="Gene3D" id="1.10.630.10">
    <property type="entry name" value="Cytochrome P450"/>
    <property type="match status" value="1"/>
</dbReference>
<dbReference type="RefSeq" id="XP_030681704.1">
    <property type="nucleotide sequence ID" value="XM_030825844.1"/>
</dbReference>
<dbReference type="EMBL" id="ADFV01061899">
    <property type="status" value="NOT_ANNOTATED_CDS"/>
    <property type="molecule type" value="Genomic_DNA"/>
</dbReference>
<accession>A0A2I3GMV8</accession>
<dbReference type="EMBL" id="ADFV01061904">
    <property type="status" value="NOT_ANNOTATED_CDS"/>
    <property type="molecule type" value="Genomic_DNA"/>
</dbReference>
<evidence type="ECO:0000256" key="1">
    <source>
        <dbReference type="ARBA" id="ARBA00010617"/>
    </source>
</evidence>
<dbReference type="GO" id="GO:0020037">
    <property type="term" value="F:heme binding"/>
    <property type="evidence" value="ECO:0007669"/>
    <property type="project" value="InterPro"/>
</dbReference>
<name>A0A2I3GMV8_NOMLE</name>
<evidence type="ECO:0000313" key="2">
    <source>
        <dbReference type="Ensembl" id="ENSNLEP00000032610.1"/>
    </source>
</evidence>
<dbReference type="AlphaFoldDB" id="A0A2I3GMV8"/>
<dbReference type="CTD" id="6916"/>
<dbReference type="Pfam" id="PF00067">
    <property type="entry name" value="p450"/>
    <property type="match status" value="1"/>
</dbReference>
<keyword evidence="3" id="KW-1185">Reference proteome</keyword>
<dbReference type="PANTHER" id="PTHR24301:SF2">
    <property type="entry name" value="THROMBOXANE-A SYNTHASE"/>
    <property type="match status" value="1"/>
</dbReference>
<proteinExistence type="inferred from homology"/>
<dbReference type="EMBL" id="ADFV01061895">
    <property type="status" value="NOT_ANNOTATED_CDS"/>
    <property type="molecule type" value="Genomic_DNA"/>
</dbReference>
<dbReference type="InterPro" id="IPR036396">
    <property type="entry name" value="Cyt_P450_sf"/>
</dbReference>
<dbReference type="EMBL" id="ADFV01061896">
    <property type="status" value="NOT_ANNOTATED_CDS"/>
    <property type="molecule type" value="Genomic_DNA"/>
</dbReference>
<protein>
    <submittedName>
        <fullName evidence="2">Thromboxane A synthase 1</fullName>
    </submittedName>
</protein>
<dbReference type="Proteomes" id="UP000001073">
    <property type="component" value="Chromosome 13"/>
</dbReference>
<sequence length="152" mass="17502">MMEALGFLKLEVNGPMVTVALSVALLALLKWYSTSAFSRLEKLGLRHPKPSPFIGNLTFFRQGFWESQMELRRLYGPLCGYYLGRRMFIVISEPDMIKQVLVENFSNFTNRMPQSIMPNFRHHVASRGMWPGGRRLGCYLHPFRMAEGIAEV</sequence>
<organism evidence="2 3">
    <name type="scientific">Nomascus leucogenys</name>
    <name type="common">Northern white-cheeked gibbon</name>
    <name type="synonym">Hylobates leucogenys</name>
    <dbReference type="NCBI Taxonomy" id="61853"/>
    <lineage>
        <taxon>Eukaryota</taxon>
        <taxon>Metazoa</taxon>
        <taxon>Chordata</taxon>
        <taxon>Craniata</taxon>
        <taxon>Vertebrata</taxon>
        <taxon>Euteleostomi</taxon>
        <taxon>Mammalia</taxon>
        <taxon>Eutheria</taxon>
        <taxon>Euarchontoglires</taxon>
        <taxon>Primates</taxon>
        <taxon>Haplorrhini</taxon>
        <taxon>Catarrhini</taxon>
        <taxon>Hylobatidae</taxon>
        <taxon>Nomascus</taxon>
    </lineage>
</organism>
<dbReference type="PANTHER" id="PTHR24301">
    <property type="entry name" value="THROMBOXANE-A SYNTHASE"/>
    <property type="match status" value="1"/>
</dbReference>
<dbReference type="SUPFAM" id="SSF48264">
    <property type="entry name" value="Cytochrome P450"/>
    <property type="match status" value="1"/>
</dbReference>
<dbReference type="InterPro" id="IPR001128">
    <property type="entry name" value="Cyt_P450"/>
</dbReference>
<dbReference type="GO" id="GO:0005506">
    <property type="term" value="F:iron ion binding"/>
    <property type="evidence" value="ECO:0007669"/>
    <property type="project" value="InterPro"/>
</dbReference>
<dbReference type="GeneTree" id="ENSGT00940000157903"/>
<reference evidence="2" key="2">
    <citation type="submission" date="2025-08" db="UniProtKB">
        <authorList>
            <consortium name="Ensembl"/>
        </authorList>
    </citation>
    <scope>IDENTIFICATION</scope>
</reference>
<dbReference type="GeneID" id="100580072"/>
<dbReference type="EMBL" id="ADFV01061900">
    <property type="status" value="NOT_ANNOTATED_CDS"/>
    <property type="molecule type" value="Genomic_DNA"/>
</dbReference>
<dbReference type="GO" id="GO:0004796">
    <property type="term" value="F:thromboxane-A synthase activity"/>
    <property type="evidence" value="ECO:0007669"/>
    <property type="project" value="TreeGrafter"/>
</dbReference>